<evidence type="ECO:0000313" key="3">
    <source>
        <dbReference type="Proteomes" id="UP000002009"/>
    </source>
</evidence>
<reference evidence="2 3" key="1">
    <citation type="journal article" date="2009" name="Science">
        <title>Green evolution and dynamic adaptations revealed by genomes of the marine picoeukaryotes Micromonas.</title>
        <authorList>
            <person name="Worden A.Z."/>
            <person name="Lee J.H."/>
            <person name="Mock T."/>
            <person name="Rouze P."/>
            <person name="Simmons M.P."/>
            <person name="Aerts A.L."/>
            <person name="Allen A.E."/>
            <person name="Cuvelier M.L."/>
            <person name="Derelle E."/>
            <person name="Everett M.V."/>
            <person name="Foulon E."/>
            <person name="Grimwood J."/>
            <person name="Gundlach H."/>
            <person name="Henrissat B."/>
            <person name="Napoli C."/>
            <person name="McDonald S.M."/>
            <person name="Parker M.S."/>
            <person name="Rombauts S."/>
            <person name="Salamov A."/>
            <person name="Von Dassow P."/>
            <person name="Badger J.H."/>
            <person name="Coutinho P.M."/>
            <person name="Demir E."/>
            <person name="Dubchak I."/>
            <person name="Gentemann C."/>
            <person name="Eikrem W."/>
            <person name="Gready J.E."/>
            <person name="John U."/>
            <person name="Lanier W."/>
            <person name="Lindquist E.A."/>
            <person name="Lucas S."/>
            <person name="Mayer K.F."/>
            <person name="Moreau H."/>
            <person name="Not F."/>
            <person name="Otillar R."/>
            <person name="Panaud O."/>
            <person name="Pangilinan J."/>
            <person name="Paulsen I."/>
            <person name="Piegu B."/>
            <person name="Poliakov A."/>
            <person name="Robbens S."/>
            <person name="Schmutz J."/>
            <person name="Toulza E."/>
            <person name="Wyss T."/>
            <person name="Zelensky A."/>
            <person name="Zhou K."/>
            <person name="Armbrust E.V."/>
            <person name="Bhattacharya D."/>
            <person name="Goodenough U.W."/>
            <person name="Van de Peer Y."/>
            <person name="Grigoriev I.V."/>
        </authorList>
    </citation>
    <scope>NUCLEOTIDE SEQUENCE [LARGE SCALE GENOMIC DNA]</scope>
    <source>
        <strain evidence="3">RCC299 / NOUM17</strain>
    </source>
</reference>
<keyword evidence="3" id="KW-1185">Reference proteome</keyword>
<evidence type="ECO:0000256" key="1">
    <source>
        <dbReference type="SAM" id="MobiDB-lite"/>
    </source>
</evidence>
<dbReference type="AlphaFoldDB" id="C1E410"/>
<dbReference type="Proteomes" id="UP000002009">
    <property type="component" value="Chromosome 4"/>
</dbReference>
<proteinExistence type="predicted"/>
<dbReference type="RefSeq" id="XP_002501389.1">
    <property type="nucleotide sequence ID" value="XM_002501343.1"/>
</dbReference>
<dbReference type="GeneID" id="8242675"/>
<dbReference type="EMBL" id="CP001325">
    <property type="protein sequence ID" value="ACO62647.1"/>
    <property type="molecule type" value="Genomic_DNA"/>
</dbReference>
<protein>
    <submittedName>
        <fullName evidence="2">Uncharacterized protein</fullName>
    </submittedName>
</protein>
<dbReference type="KEGG" id="mis:MICPUN_57868"/>
<feature type="region of interest" description="Disordered" evidence="1">
    <location>
        <begin position="1"/>
        <end position="48"/>
    </location>
</feature>
<evidence type="ECO:0000313" key="2">
    <source>
        <dbReference type="EMBL" id="ACO62647.1"/>
    </source>
</evidence>
<sequence length="228" mass="25249">MSKTAPVMRLCAGTRRRRRDEPAPSVDLGRGPIPLGGTIATASSSTTEPNLAFARQMTPSSPRVRVENAPNGGTVQVCWLCALFRRLDGIRSLGLRALGRRFHPCPSLGSVRKDLPLLYPRIATRATAILPRFSRRRRLRQPPRCIWDRSRSACRGDRALIANAGLASRSGRCRSNVQNNDAGDDDLDWSSRASEPVRSARREVTDVGIEPIHRLEATMCPFPKFRPS</sequence>
<organism evidence="2 3">
    <name type="scientific">Micromonas commoda (strain RCC299 / NOUM17 / CCMP2709)</name>
    <name type="common">Picoplanktonic green alga</name>
    <dbReference type="NCBI Taxonomy" id="296587"/>
    <lineage>
        <taxon>Eukaryota</taxon>
        <taxon>Viridiplantae</taxon>
        <taxon>Chlorophyta</taxon>
        <taxon>Mamiellophyceae</taxon>
        <taxon>Mamiellales</taxon>
        <taxon>Mamiellaceae</taxon>
        <taxon>Micromonas</taxon>
    </lineage>
</organism>
<accession>C1E410</accession>
<gene>
    <name evidence="2" type="ORF">MICPUN_57868</name>
</gene>
<dbReference type="InParanoid" id="C1E410"/>
<name>C1E410_MICCC</name>